<dbReference type="InterPro" id="IPR010399">
    <property type="entry name" value="Tify_dom"/>
</dbReference>
<dbReference type="InterPro" id="IPR018467">
    <property type="entry name" value="CCT_CS"/>
</dbReference>
<evidence type="ECO:0000256" key="2">
    <source>
        <dbReference type="RuleBase" id="RU369065"/>
    </source>
</evidence>
<dbReference type="GO" id="GO:2000022">
    <property type="term" value="P:regulation of jasmonic acid mediated signaling pathway"/>
    <property type="evidence" value="ECO:0007669"/>
    <property type="project" value="UniProtKB-UniRule"/>
</dbReference>
<dbReference type="GO" id="GO:0005634">
    <property type="term" value="C:nucleus"/>
    <property type="evidence" value="ECO:0007669"/>
    <property type="project" value="UniProtKB-SubCell"/>
</dbReference>
<evidence type="ECO:0000256" key="1">
    <source>
        <dbReference type="ARBA" id="ARBA00008614"/>
    </source>
</evidence>
<reference evidence="4" key="1">
    <citation type="journal article" date="2020" name="Nat. Commun.">
        <title>Genome sequence of the cluster root forming white lupin.</title>
        <authorList>
            <person name="Hufnagel B."/>
            <person name="Marques A."/>
            <person name="Soriano A."/>
            <person name="Marques L."/>
            <person name="Divol F."/>
            <person name="Doumas P."/>
            <person name="Sallet E."/>
            <person name="Mancinotti D."/>
            <person name="Carrere S."/>
            <person name="Marande W."/>
            <person name="Arribat S."/>
            <person name="Keller J."/>
            <person name="Huneau C."/>
            <person name="Blein T."/>
            <person name="Aime D."/>
            <person name="Laguerre M."/>
            <person name="Taylor J."/>
            <person name="Schubert V."/>
            <person name="Nelson M."/>
            <person name="Geu-Flores F."/>
            <person name="Crespi M."/>
            <person name="Gallardo-Guerrero K."/>
            <person name="Delaux P.-M."/>
            <person name="Salse J."/>
            <person name="Berges H."/>
            <person name="Guyot R."/>
            <person name="Gouzy J."/>
            <person name="Peret B."/>
        </authorList>
    </citation>
    <scope>NUCLEOTIDE SEQUENCE [LARGE SCALE GENOMIC DNA]</scope>
    <source>
        <strain evidence="4">cv. Amiga</strain>
    </source>
</reference>
<dbReference type="SMART" id="SM00979">
    <property type="entry name" value="TIFY"/>
    <property type="match status" value="1"/>
</dbReference>
<dbReference type="GO" id="GO:0009611">
    <property type="term" value="P:response to wounding"/>
    <property type="evidence" value="ECO:0007669"/>
    <property type="project" value="UniProtKB-UniRule"/>
</dbReference>
<proteinExistence type="inferred from homology"/>
<dbReference type="PANTHER" id="PTHR33077">
    <property type="entry name" value="PROTEIN TIFY 4A-RELATED-RELATED"/>
    <property type="match status" value="1"/>
</dbReference>
<name>A0A6A4QGU9_LUPAL</name>
<keyword evidence="4" id="KW-1185">Reference proteome</keyword>
<comment type="domain">
    <text evidence="2">The jas domain is required for interaction with COI1.</text>
</comment>
<organism evidence="3 4">
    <name type="scientific">Lupinus albus</name>
    <name type="common">White lupine</name>
    <name type="synonym">Lupinus termis</name>
    <dbReference type="NCBI Taxonomy" id="3870"/>
    <lineage>
        <taxon>Eukaryota</taxon>
        <taxon>Viridiplantae</taxon>
        <taxon>Streptophyta</taxon>
        <taxon>Embryophyta</taxon>
        <taxon>Tracheophyta</taxon>
        <taxon>Spermatophyta</taxon>
        <taxon>Magnoliopsida</taxon>
        <taxon>eudicotyledons</taxon>
        <taxon>Gunneridae</taxon>
        <taxon>Pentapetalae</taxon>
        <taxon>rosids</taxon>
        <taxon>fabids</taxon>
        <taxon>Fabales</taxon>
        <taxon>Fabaceae</taxon>
        <taxon>Papilionoideae</taxon>
        <taxon>50 kb inversion clade</taxon>
        <taxon>genistoids sensu lato</taxon>
        <taxon>core genistoids</taxon>
        <taxon>Genisteae</taxon>
        <taxon>Lupinus</taxon>
    </lineage>
</organism>
<gene>
    <name evidence="3" type="ORF">Lalb_Chr05g0214211</name>
</gene>
<dbReference type="AlphaFoldDB" id="A0A6A4QGU9"/>
<dbReference type="Pfam" id="PF06200">
    <property type="entry name" value="tify"/>
    <property type="match status" value="1"/>
</dbReference>
<protein>
    <recommendedName>
        <fullName evidence="2">Protein TIFY</fullName>
    </recommendedName>
    <alternativeName>
        <fullName evidence="2">Jasmonate ZIM domain-containing protein</fullName>
    </alternativeName>
</protein>
<accession>A0A6A4QGU9</accession>
<evidence type="ECO:0000313" key="4">
    <source>
        <dbReference type="Proteomes" id="UP000447434"/>
    </source>
</evidence>
<dbReference type="EMBL" id="WOCE01000005">
    <property type="protein sequence ID" value="KAE9613121.1"/>
    <property type="molecule type" value="Genomic_DNA"/>
</dbReference>
<sequence length="182" mass="20429">MKPQNMKPLNLFSQQLSYLPSLVNSSLIKPASGSAQMTIFYGGEVIVLDDYPADKAKEIMSFATKGNSQIQNNNNNNNYAYTFIQTHPTSPFPFDVKNIPESANNFAHLQAPSRYVACDLPLTRKASLYRFMEKRKDRINGRTPYQKSNPIAAPYQPDESISWLALSPHSPQDKSESCSSFV</sequence>
<dbReference type="GO" id="GO:0031347">
    <property type="term" value="P:regulation of defense response"/>
    <property type="evidence" value="ECO:0007669"/>
    <property type="project" value="UniProtKB-UniRule"/>
</dbReference>
<evidence type="ECO:0000313" key="3">
    <source>
        <dbReference type="EMBL" id="KAE9613121.1"/>
    </source>
</evidence>
<comment type="subcellular location">
    <subcellularLocation>
        <location evidence="2">Nucleus</location>
    </subcellularLocation>
</comment>
<keyword evidence="2" id="KW-0539">Nucleus</keyword>
<comment type="caution">
    <text evidence="3">The sequence shown here is derived from an EMBL/GenBank/DDBJ whole genome shotgun (WGS) entry which is preliminary data.</text>
</comment>
<dbReference type="PROSITE" id="PS51320">
    <property type="entry name" value="TIFY"/>
    <property type="match status" value="1"/>
</dbReference>
<keyword evidence="2" id="KW-1184">Jasmonic acid signaling pathway</keyword>
<dbReference type="PANTHER" id="PTHR33077:SF140">
    <property type="entry name" value="PROTEIN TIFY 10B"/>
    <property type="match status" value="1"/>
</dbReference>
<dbReference type="Proteomes" id="UP000447434">
    <property type="component" value="Chromosome 5"/>
</dbReference>
<dbReference type="OrthoDB" id="1937734at2759"/>
<comment type="similarity">
    <text evidence="1 2">Belongs to the TIFY/JAZ family.</text>
</comment>
<comment type="function">
    <text evidence="2">Repressor of jasmonate responses.</text>
</comment>
<dbReference type="InterPro" id="IPR040390">
    <property type="entry name" value="TIFY/JAZ"/>
</dbReference>
<dbReference type="Pfam" id="PF09425">
    <property type="entry name" value="Jas_motif"/>
    <property type="match status" value="1"/>
</dbReference>